<evidence type="ECO:0000313" key="6">
    <source>
        <dbReference type="Proteomes" id="UP000198781"/>
    </source>
</evidence>
<dbReference type="GO" id="GO:0007059">
    <property type="term" value="P:chromosome segregation"/>
    <property type="evidence" value="ECO:0007669"/>
    <property type="project" value="UniProtKB-KW"/>
</dbReference>
<dbReference type="InterPro" id="IPR002104">
    <property type="entry name" value="Integrase_catalytic"/>
</dbReference>
<organism evidence="5 6">
    <name type="scientific">Paracidovorax valerianellae</name>
    <dbReference type="NCBI Taxonomy" id="187868"/>
    <lineage>
        <taxon>Bacteria</taxon>
        <taxon>Pseudomonadati</taxon>
        <taxon>Pseudomonadota</taxon>
        <taxon>Betaproteobacteria</taxon>
        <taxon>Burkholderiales</taxon>
        <taxon>Comamonadaceae</taxon>
        <taxon>Paracidovorax</taxon>
    </lineage>
</organism>
<gene>
    <name evidence="5" type="ORF">SAMN05192589_12720</name>
</gene>
<dbReference type="Pfam" id="PF00589">
    <property type="entry name" value="Phage_integrase"/>
    <property type="match status" value="1"/>
</dbReference>
<dbReference type="AlphaFoldDB" id="A0A1G7F7P7"/>
<dbReference type="OrthoDB" id="305957at2"/>
<keyword evidence="6" id="KW-1185">Reference proteome</keyword>
<dbReference type="RefSeq" id="WP_092746110.1">
    <property type="nucleotide sequence ID" value="NZ_FMZC01000027.1"/>
</dbReference>
<dbReference type="Proteomes" id="UP000198781">
    <property type="component" value="Unassembled WGS sequence"/>
</dbReference>
<sequence length="219" mass="23793">MAKPPVIEDKQIEHLLKATAACSRFPLRDTALILTLYGTAMSVTELATITVGDYLDAKGNVRSTSAVRVDVAHNGEERPLFWSNRRVVTALDAYLAWRVEHKHGTTVKKGAYRGLDPESALFLTEDGGAYALTKRVLSSGVWSYSCNTLGAYISRLHANAGIEGGSAQSARRTFAVKQHRQGRDLVHIAAILGHKSVSTTKRLVEGDPVRLADIVARAV</sequence>
<dbReference type="InterPro" id="IPR013762">
    <property type="entry name" value="Integrase-like_cat_sf"/>
</dbReference>
<protein>
    <submittedName>
        <fullName evidence="5">Phage integrase family protein</fullName>
    </submittedName>
</protein>
<dbReference type="GO" id="GO:0015074">
    <property type="term" value="P:DNA integration"/>
    <property type="evidence" value="ECO:0007669"/>
    <property type="project" value="UniProtKB-KW"/>
</dbReference>
<dbReference type="PANTHER" id="PTHR30349:SF81">
    <property type="entry name" value="TYROSINE RECOMBINASE XERC"/>
    <property type="match status" value="1"/>
</dbReference>
<dbReference type="PROSITE" id="PS51898">
    <property type="entry name" value="TYR_RECOMBINASE"/>
    <property type="match status" value="1"/>
</dbReference>
<keyword evidence="2" id="KW-0229">DNA integration</keyword>
<evidence type="ECO:0000256" key="1">
    <source>
        <dbReference type="ARBA" id="ARBA00022829"/>
    </source>
</evidence>
<accession>A0A1G7F7P7</accession>
<evidence type="ECO:0000256" key="3">
    <source>
        <dbReference type="ARBA" id="ARBA00023172"/>
    </source>
</evidence>
<proteinExistence type="predicted"/>
<keyword evidence="1" id="KW-0159">Chromosome partition</keyword>
<dbReference type="InterPro" id="IPR050090">
    <property type="entry name" value="Tyrosine_recombinase_XerCD"/>
</dbReference>
<dbReference type="STRING" id="187868.SAMN05192589_12720"/>
<dbReference type="EMBL" id="FMZC01000027">
    <property type="protein sequence ID" value="SDE71874.1"/>
    <property type="molecule type" value="Genomic_DNA"/>
</dbReference>
<reference evidence="5 6" key="1">
    <citation type="submission" date="2016-10" db="EMBL/GenBank/DDBJ databases">
        <authorList>
            <person name="de Groot N.N."/>
        </authorList>
    </citation>
    <scope>NUCLEOTIDE SEQUENCE [LARGE SCALE GENOMIC DNA]</scope>
    <source>
        <strain evidence="5 6">DSM 16619</strain>
    </source>
</reference>
<evidence type="ECO:0000313" key="5">
    <source>
        <dbReference type="EMBL" id="SDE71874.1"/>
    </source>
</evidence>
<dbReference type="PANTHER" id="PTHR30349">
    <property type="entry name" value="PHAGE INTEGRASE-RELATED"/>
    <property type="match status" value="1"/>
</dbReference>
<dbReference type="Gene3D" id="1.10.443.10">
    <property type="entry name" value="Intergrase catalytic core"/>
    <property type="match status" value="1"/>
</dbReference>
<dbReference type="InterPro" id="IPR011010">
    <property type="entry name" value="DNA_brk_join_enz"/>
</dbReference>
<dbReference type="SUPFAM" id="SSF56349">
    <property type="entry name" value="DNA breaking-rejoining enzymes"/>
    <property type="match status" value="1"/>
</dbReference>
<dbReference type="CDD" id="cd00397">
    <property type="entry name" value="DNA_BRE_C"/>
    <property type="match status" value="1"/>
</dbReference>
<keyword evidence="3" id="KW-0233">DNA recombination</keyword>
<feature type="domain" description="Tyr recombinase" evidence="4">
    <location>
        <begin position="2"/>
        <end position="216"/>
    </location>
</feature>
<dbReference type="GO" id="GO:0003677">
    <property type="term" value="F:DNA binding"/>
    <property type="evidence" value="ECO:0007669"/>
    <property type="project" value="InterPro"/>
</dbReference>
<dbReference type="GO" id="GO:0006310">
    <property type="term" value="P:DNA recombination"/>
    <property type="evidence" value="ECO:0007669"/>
    <property type="project" value="UniProtKB-KW"/>
</dbReference>
<evidence type="ECO:0000259" key="4">
    <source>
        <dbReference type="PROSITE" id="PS51898"/>
    </source>
</evidence>
<evidence type="ECO:0000256" key="2">
    <source>
        <dbReference type="ARBA" id="ARBA00022908"/>
    </source>
</evidence>
<name>A0A1G7F7P7_9BURK</name>